<keyword evidence="1" id="KW-1133">Transmembrane helix</keyword>
<dbReference type="Proteomes" id="UP000199048">
    <property type="component" value="Unassembled WGS sequence"/>
</dbReference>
<keyword evidence="1" id="KW-0472">Membrane</keyword>
<name>A0A1I4U4K2_9HYPH</name>
<organism evidence="2 3">
    <name type="scientific">Methylobacterium pseudosasicola</name>
    <dbReference type="NCBI Taxonomy" id="582667"/>
    <lineage>
        <taxon>Bacteria</taxon>
        <taxon>Pseudomonadati</taxon>
        <taxon>Pseudomonadota</taxon>
        <taxon>Alphaproteobacteria</taxon>
        <taxon>Hyphomicrobiales</taxon>
        <taxon>Methylobacteriaceae</taxon>
        <taxon>Methylobacterium</taxon>
    </lineage>
</organism>
<protein>
    <submittedName>
        <fullName evidence="2">Uncharacterized protein</fullName>
    </submittedName>
</protein>
<dbReference type="EMBL" id="FOTK01000063">
    <property type="protein sequence ID" value="SFM83839.1"/>
    <property type="molecule type" value="Genomic_DNA"/>
</dbReference>
<evidence type="ECO:0000313" key="3">
    <source>
        <dbReference type="Proteomes" id="UP000199048"/>
    </source>
</evidence>
<accession>A0A1I4U4K2</accession>
<evidence type="ECO:0000256" key="1">
    <source>
        <dbReference type="SAM" id="Phobius"/>
    </source>
</evidence>
<reference evidence="3" key="1">
    <citation type="submission" date="2016-10" db="EMBL/GenBank/DDBJ databases">
        <authorList>
            <person name="Varghese N."/>
            <person name="Submissions S."/>
        </authorList>
    </citation>
    <scope>NUCLEOTIDE SEQUENCE [LARGE SCALE GENOMIC DNA]</scope>
    <source>
        <strain evidence="3">BL36</strain>
    </source>
</reference>
<evidence type="ECO:0000313" key="2">
    <source>
        <dbReference type="EMBL" id="SFM83839.1"/>
    </source>
</evidence>
<keyword evidence="3" id="KW-1185">Reference proteome</keyword>
<proteinExistence type="predicted"/>
<keyword evidence="1" id="KW-0812">Transmembrane</keyword>
<feature type="transmembrane region" description="Helical" evidence="1">
    <location>
        <begin position="7"/>
        <end position="29"/>
    </location>
</feature>
<dbReference type="AlphaFoldDB" id="A0A1I4U4K2"/>
<sequence length="30" mass="3299">MKATIRVVVTLKVDVAVIVSAIAWAVYLLR</sequence>
<gene>
    <name evidence="2" type="ORF">SAMN05192568_10638</name>
</gene>